<evidence type="ECO:0000313" key="3">
    <source>
        <dbReference type="Proteomes" id="UP001280581"/>
    </source>
</evidence>
<gene>
    <name evidence="2" type="ORF">GRF29_216g189655</name>
</gene>
<feature type="region of interest" description="Disordered" evidence="1">
    <location>
        <begin position="151"/>
        <end position="417"/>
    </location>
</feature>
<feature type="compositionally biased region" description="Basic and acidic residues" evidence="1">
    <location>
        <begin position="336"/>
        <end position="348"/>
    </location>
</feature>
<proteinExistence type="predicted"/>
<comment type="caution">
    <text evidence="2">The sequence shown here is derived from an EMBL/GenBank/DDBJ whole genome shotgun (WGS) entry which is preliminary data.</text>
</comment>
<evidence type="ECO:0000256" key="1">
    <source>
        <dbReference type="SAM" id="MobiDB-lite"/>
    </source>
</evidence>
<sequence>MNVKGQGFGGGARRKIVPNYLQNGVYYEDSAVDEDPYEERPATIDALARRAAARSAANAGERVMPGGGIQSVFRLDMQDSVPREEVREDYGDLDHAAGPLQPNTQQGYGYAGDLRQQETGRNYGYAADPLHQGTGQGYGYATNPTYRQEIGQGYGHVPNPSNPQGTEQNYGYAANTPQQGTGQGYGHYTSPFSDSNVASARSYQPGVPMPDRTRNQGRLGQSAVARRARQSIEHPEQRQFLFIEETGRDANFGADSATPSQNGDEAEEDVDEAMRARMKTLEIDDNQQLKSVTPAGKAKSDGDSEDGEGSDDDEEEEEDEEEEDEEESDSDEEEKSSDGRKEEKKAADNGDEDEDSSEDDEEEEEAQDVEMGENEEPSPENDDVEPEGMEVDSTEENQTDNQAGREHQMFTRSMPRNGQELLEWRGFYGNKQDERLKGRWAEPVATFTNYENSVMGDADAQNEQEEAPAEESAYVNQGEAGYNEGSYLRINALPEPRNKGASEELLSDDDEDVDYKPPDQEESTDESEDDEDSEDEDSEGEDSEGEDSEDEDSEDEDNEDEDSKDENSEDKSGGSNSGEGQGEPGNDQSPGFHISPLDVSSDEEPPAAANQPASQANPNNGEESGSGSGSEDEDEENESSSEDEDSEDSSEEELEELNAQFGG</sequence>
<name>A0AAN6RDZ7_9PLEO</name>
<feature type="compositionally biased region" description="Acidic residues" evidence="1">
    <location>
        <begin position="303"/>
        <end position="335"/>
    </location>
</feature>
<dbReference type="Proteomes" id="UP001280581">
    <property type="component" value="Unassembled WGS sequence"/>
</dbReference>
<feature type="compositionally biased region" description="Acidic residues" evidence="1">
    <location>
        <begin position="520"/>
        <end position="564"/>
    </location>
</feature>
<protein>
    <submittedName>
        <fullName evidence="2">Uncharacterized protein</fullName>
    </submittedName>
</protein>
<feature type="compositionally biased region" description="Low complexity" evidence="1">
    <location>
        <begin position="606"/>
        <end position="625"/>
    </location>
</feature>
<keyword evidence="3" id="KW-1185">Reference proteome</keyword>
<evidence type="ECO:0000313" key="2">
    <source>
        <dbReference type="EMBL" id="KAK3197445.1"/>
    </source>
</evidence>
<accession>A0AAN6RDZ7</accession>
<dbReference type="EMBL" id="WVTA01000018">
    <property type="protein sequence ID" value="KAK3197445.1"/>
    <property type="molecule type" value="Genomic_DNA"/>
</dbReference>
<dbReference type="AlphaFoldDB" id="A0AAN6RDZ7"/>
<organism evidence="2 3">
    <name type="scientific">Pseudopithomyces chartarum</name>
    <dbReference type="NCBI Taxonomy" id="1892770"/>
    <lineage>
        <taxon>Eukaryota</taxon>
        <taxon>Fungi</taxon>
        <taxon>Dikarya</taxon>
        <taxon>Ascomycota</taxon>
        <taxon>Pezizomycotina</taxon>
        <taxon>Dothideomycetes</taxon>
        <taxon>Pleosporomycetidae</taxon>
        <taxon>Pleosporales</taxon>
        <taxon>Massarineae</taxon>
        <taxon>Didymosphaeriaceae</taxon>
        <taxon>Pseudopithomyces</taxon>
    </lineage>
</organism>
<reference evidence="2 3" key="1">
    <citation type="submission" date="2021-02" db="EMBL/GenBank/DDBJ databases">
        <title>Genome assembly of Pseudopithomyces chartarum.</title>
        <authorList>
            <person name="Jauregui R."/>
            <person name="Singh J."/>
            <person name="Voisey C."/>
        </authorList>
    </citation>
    <scope>NUCLEOTIDE SEQUENCE [LARGE SCALE GENOMIC DNA]</scope>
    <source>
        <strain evidence="2 3">AGR01</strain>
    </source>
</reference>
<feature type="compositionally biased region" description="Basic and acidic residues" evidence="1">
    <location>
        <begin position="272"/>
        <end position="282"/>
    </location>
</feature>
<feature type="compositionally biased region" description="Acidic residues" evidence="1">
    <location>
        <begin position="460"/>
        <end position="469"/>
    </location>
</feature>
<feature type="compositionally biased region" description="Acidic residues" evidence="1">
    <location>
        <begin position="630"/>
        <end position="656"/>
    </location>
</feature>
<feature type="region of interest" description="Disordered" evidence="1">
    <location>
        <begin position="451"/>
        <end position="663"/>
    </location>
</feature>
<feature type="compositionally biased region" description="Polar residues" evidence="1">
    <location>
        <begin position="190"/>
        <end position="202"/>
    </location>
</feature>
<feature type="compositionally biased region" description="Acidic residues" evidence="1">
    <location>
        <begin position="349"/>
        <end position="398"/>
    </location>
</feature>